<dbReference type="Gene3D" id="3.10.450.50">
    <property type="match status" value="1"/>
</dbReference>
<dbReference type="RefSeq" id="WP_025024592.1">
    <property type="nucleotide sequence ID" value="NZ_AZDZ01000022.1"/>
</dbReference>
<evidence type="ECO:0008006" key="3">
    <source>
        <dbReference type="Google" id="ProtNLM"/>
    </source>
</evidence>
<dbReference type="SUPFAM" id="SSF54427">
    <property type="entry name" value="NTF2-like"/>
    <property type="match status" value="1"/>
</dbReference>
<comment type="caution">
    <text evidence="1">The sequence shown here is derived from an EMBL/GenBank/DDBJ whole genome shotgun (WGS) entry which is preliminary data.</text>
</comment>
<evidence type="ECO:0000313" key="1">
    <source>
        <dbReference type="EMBL" id="KRK78544.1"/>
    </source>
</evidence>
<name>A0A0R1K566_9LACO</name>
<organism evidence="1 2">
    <name type="scientific">Companilactobacillus nodensis DSM 19682 = JCM 14932 = NBRC 107160</name>
    <dbReference type="NCBI Taxonomy" id="1423775"/>
    <lineage>
        <taxon>Bacteria</taxon>
        <taxon>Bacillati</taxon>
        <taxon>Bacillota</taxon>
        <taxon>Bacilli</taxon>
        <taxon>Lactobacillales</taxon>
        <taxon>Lactobacillaceae</taxon>
        <taxon>Companilactobacillus</taxon>
    </lineage>
</organism>
<sequence length="122" mass="14060">MADVATNLNTIQRYFKFSDFASCDVDSLNEIIDLFSESASIKSGINETAKNKNEISDFFRSFFGRNKQLKHIFETRSINDDYKTEWVVAGLKSDDTLFSLHGFDYYQFDDDGKIVDLKVVIE</sequence>
<reference evidence="1 2" key="1">
    <citation type="journal article" date="2015" name="Genome Announc.">
        <title>Expanding the biotechnology potential of lactobacilli through comparative genomics of 213 strains and associated genera.</title>
        <authorList>
            <person name="Sun Z."/>
            <person name="Harris H.M."/>
            <person name="McCann A."/>
            <person name="Guo C."/>
            <person name="Argimon S."/>
            <person name="Zhang W."/>
            <person name="Yang X."/>
            <person name="Jeffery I.B."/>
            <person name="Cooney J.C."/>
            <person name="Kagawa T.F."/>
            <person name="Liu W."/>
            <person name="Song Y."/>
            <person name="Salvetti E."/>
            <person name="Wrobel A."/>
            <person name="Rasinkangas P."/>
            <person name="Parkhill J."/>
            <person name="Rea M.C."/>
            <person name="O'Sullivan O."/>
            <person name="Ritari J."/>
            <person name="Douillard F.P."/>
            <person name="Paul Ross R."/>
            <person name="Yang R."/>
            <person name="Briner A.E."/>
            <person name="Felis G.E."/>
            <person name="de Vos W.M."/>
            <person name="Barrangou R."/>
            <person name="Klaenhammer T.R."/>
            <person name="Caufield P.W."/>
            <person name="Cui Y."/>
            <person name="Zhang H."/>
            <person name="O'Toole P.W."/>
        </authorList>
    </citation>
    <scope>NUCLEOTIDE SEQUENCE [LARGE SCALE GENOMIC DNA]</scope>
    <source>
        <strain evidence="1 2">DSM 19682</strain>
    </source>
</reference>
<dbReference type="STRING" id="1423775.FD03_GL002319"/>
<dbReference type="Proteomes" id="UP000051248">
    <property type="component" value="Unassembled WGS sequence"/>
</dbReference>
<dbReference type="AlphaFoldDB" id="A0A0R1K566"/>
<gene>
    <name evidence="1" type="ORF">FD03_GL002319</name>
</gene>
<dbReference type="eggNOG" id="ENOG5033DER">
    <property type="taxonomic scope" value="Bacteria"/>
</dbReference>
<evidence type="ECO:0000313" key="2">
    <source>
        <dbReference type="Proteomes" id="UP000051248"/>
    </source>
</evidence>
<dbReference type="InterPro" id="IPR032710">
    <property type="entry name" value="NTF2-like_dom_sf"/>
</dbReference>
<dbReference type="EMBL" id="AZDZ01000022">
    <property type="protein sequence ID" value="KRK78544.1"/>
    <property type="molecule type" value="Genomic_DNA"/>
</dbReference>
<protein>
    <recommendedName>
        <fullName evidence="3">SnoaL-like domain-containing protein</fullName>
    </recommendedName>
</protein>
<proteinExistence type="predicted"/>
<accession>A0A0R1K566</accession>
<dbReference type="OrthoDB" id="3267758at2"/>
<keyword evidence="2" id="KW-1185">Reference proteome</keyword>
<dbReference type="PATRIC" id="fig|1423775.4.peg.2358"/>